<dbReference type="PANTHER" id="PTHR36766">
    <property type="entry name" value="PLANT BROAD-SPECTRUM MILDEW RESISTANCE PROTEIN RPW8"/>
    <property type="match status" value="1"/>
</dbReference>
<evidence type="ECO:0000313" key="5">
    <source>
        <dbReference type="EMBL" id="KAG6729345.1"/>
    </source>
</evidence>
<accession>A0A922G151</accession>
<evidence type="ECO:0000259" key="4">
    <source>
        <dbReference type="PROSITE" id="PS51153"/>
    </source>
</evidence>
<keyword evidence="2" id="KW-0677">Repeat</keyword>
<protein>
    <recommendedName>
        <fullName evidence="4">RPW8 domain-containing protein</fullName>
    </recommendedName>
</protein>
<dbReference type="Pfam" id="PF05659">
    <property type="entry name" value="RPW8"/>
    <property type="match status" value="1"/>
</dbReference>
<dbReference type="GO" id="GO:0043531">
    <property type="term" value="F:ADP binding"/>
    <property type="evidence" value="ECO:0007669"/>
    <property type="project" value="InterPro"/>
</dbReference>
<dbReference type="Proteomes" id="UP000811246">
    <property type="component" value="Chromosome 1"/>
</dbReference>
<evidence type="ECO:0000313" key="6">
    <source>
        <dbReference type="Proteomes" id="UP000811246"/>
    </source>
</evidence>
<reference evidence="5" key="1">
    <citation type="submission" date="2021-01" db="EMBL/GenBank/DDBJ databases">
        <authorList>
            <person name="Lovell J.T."/>
            <person name="Bentley N."/>
            <person name="Bhattarai G."/>
            <person name="Jenkins J.W."/>
            <person name="Sreedasyam A."/>
            <person name="Alarcon Y."/>
            <person name="Bock C."/>
            <person name="Boston L."/>
            <person name="Carlson J."/>
            <person name="Cervantes K."/>
            <person name="Clermont K."/>
            <person name="Krom N."/>
            <person name="Kubenka K."/>
            <person name="Mamidi S."/>
            <person name="Mattison C."/>
            <person name="Monteros M."/>
            <person name="Pisani C."/>
            <person name="Plott C."/>
            <person name="Rajasekar S."/>
            <person name="Rhein H.S."/>
            <person name="Rohla C."/>
            <person name="Song M."/>
            <person name="Hilaire R.S."/>
            <person name="Shu S."/>
            <person name="Wells L."/>
            <person name="Wang X."/>
            <person name="Webber J."/>
            <person name="Heerema R.J."/>
            <person name="Klein P."/>
            <person name="Conner P."/>
            <person name="Grauke L."/>
            <person name="Grimwood J."/>
            <person name="Schmutz J."/>
            <person name="Randall J.J."/>
        </authorList>
    </citation>
    <scope>NUCLEOTIDE SEQUENCE</scope>
    <source>
        <tissue evidence="5">Leaf</tissue>
    </source>
</reference>
<dbReference type="PANTHER" id="PTHR36766:SF3">
    <property type="entry name" value="RPW8 DOMAIN-CONTAINING PROTEIN"/>
    <property type="match status" value="1"/>
</dbReference>
<dbReference type="InterPro" id="IPR002182">
    <property type="entry name" value="NB-ARC"/>
</dbReference>
<dbReference type="EMBL" id="CM031825">
    <property type="protein sequence ID" value="KAG6729345.1"/>
    <property type="molecule type" value="Genomic_DNA"/>
</dbReference>
<organism evidence="5 6">
    <name type="scientific">Carya illinoinensis</name>
    <name type="common">Pecan</name>
    <dbReference type="NCBI Taxonomy" id="32201"/>
    <lineage>
        <taxon>Eukaryota</taxon>
        <taxon>Viridiplantae</taxon>
        <taxon>Streptophyta</taxon>
        <taxon>Embryophyta</taxon>
        <taxon>Tracheophyta</taxon>
        <taxon>Spermatophyta</taxon>
        <taxon>Magnoliopsida</taxon>
        <taxon>eudicotyledons</taxon>
        <taxon>Gunneridae</taxon>
        <taxon>Pentapetalae</taxon>
        <taxon>rosids</taxon>
        <taxon>fabids</taxon>
        <taxon>Fagales</taxon>
        <taxon>Juglandaceae</taxon>
        <taxon>Carya</taxon>
    </lineage>
</organism>
<name>A0A922G151_CARIL</name>
<comment type="caution">
    <text evidence="5">The sequence shown here is derived from an EMBL/GenBank/DDBJ whole genome shotgun (WGS) entry which is preliminary data.</text>
</comment>
<dbReference type="Pfam" id="PF23598">
    <property type="entry name" value="LRR_14"/>
    <property type="match status" value="1"/>
</dbReference>
<evidence type="ECO:0000256" key="3">
    <source>
        <dbReference type="ARBA" id="ARBA00022821"/>
    </source>
</evidence>
<dbReference type="InterPro" id="IPR008808">
    <property type="entry name" value="Powdery_mildew-R_dom"/>
</dbReference>
<dbReference type="GO" id="GO:0006952">
    <property type="term" value="P:defense response"/>
    <property type="evidence" value="ECO:0007669"/>
    <property type="project" value="UniProtKB-KW"/>
</dbReference>
<gene>
    <name evidence="5" type="ORF">I3842_01G023700</name>
</gene>
<sequence length="818" mass="92901">MALAFVGSTALGAAFGEAFAVLYSTVKDVISKTIAFKSILQQLKSTLDVLDPLVKDIQQSNRELGRSEKETHDLIQQMNKGVKLVSKYSNLKGWKHFVRYHYENKLCSLDEALHRFFQIHIPAWGFRNGIEVLRGVNDLCAQTNSAGINGVLPCAVPEPPDFDVLPCAVPEPPDFTVGFDVSLKELKMELLKEEVLMLVLTAPGGCGKTTLVKMLCQDEDIEGKYEIFFVMVTKTPNLKDIIQRIFDHKKVQVPEFQTTAESIKQQNPILLILDDVWSGSESLLEKFKFHMTGYKILVTSRTAFPRFSCKYKLKPLSDEDATKLFRHSAILQDGNSYIPNDDTVKKILKFCGGFPLAIEVIGRSLCGQPVEVWRSKAVKWSTGHSILGSNSDLLNCLEKSLDFLDDELIIKECFMDLGSFPEGQSIHVTTLMDMWIELYELDEDGIHAIANLYEISARNLASLFVKRKDASDFANYYSEDYVTQHDLLRELAIHQSSQGPIEQRKRLFINIGENNLPKWWMDQKQQSLSANLLSISTDAMFSSSWCNIQPPEVEVLVLNFQTKNYQLPKFVEKMDKLKVLIVTNCGFLPAEVSNFQILGSLPYLKRIRLERLSVPFLCKIPMQMSSLKKISLFMCSIGQAFRNFTVQVSDALPNLTDINIDYCKDLVELPEGLCDIAHLKKLSITNCHKLSALPEAIGMLVNLEMLRLRCCSDLSELPESIRSLQNLRILDISACLSISKLPKHIGELSNLEELHMKECLRLSRQLPESIMELKQLKLVICDEERARLWEPIKDFLTNLKVVVATKVINLNWLHNRYF</sequence>
<evidence type="ECO:0000256" key="2">
    <source>
        <dbReference type="ARBA" id="ARBA00022737"/>
    </source>
</evidence>
<keyword evidence="3" id="KW-0611">Plant defense</keyword>
<evidence type="ECO:0000256" key="1">
    <source>
        <dbReference type="ARBA" id="ARBA00008894"/>
    </source>
</evidence>
<dbReference type="AlphaFoldDB" id="A0A922G151"/>
<dbReference type="PROSITE" id="PS51153">
    <property type="entry name" value="RPW8"/>
    <property type="match status" value="1"/>
</dbReference>
<proteinExistence type="inferred from homology"/>
<dbReference type="InterPro" id="IPR055414">
    <property type="entry name" value="LRR_R13L4/SHOC2-like"/>
</dbReference>
<dbReference type="Pfam" id="PF00931">
    <property type="entry name" value="NB-ARC"/>
    <property type="match status" value="1"/>
</dbReference>
<comment type="similarity">
    <text evidence="1">Belongs to the disease resistance NB-LRR family.</text>
</comment>
<feature type="domain" description="RPW8" evidence="4">
    <location>
        <begin position="1"/>
        <end position="155"/>
    </location>
</feature>